<dbReference type="PANTHER" id="PTHR46918:SF1">
    <property type="entry name" value="SYNAPTONEMAL COMPLEX PROTEIN 1"/>
    <property type="match status" value="1"/>
</dbReference>
<feature type="chain" id="PRO_5043338015" evidence="3">
    <location>
        <begin position="20"/>
        <end position="846"/>
    </location>
</feature>
<accession>A0AAV4BVQ3</accession>
<dbReference type="GO" id="GO:0007130">
    <property type="term" value="P:synaptonemal complex assembly"/>
    <property type="evidence" value="ECO:0007669"/>
    <property type="project" value="InterPro"/>
</dbReference>
<feature type="signal peptide" evidence="3">
    <location>
        <begin position="1"/>
        <end position="19"/>
    </location>
</feature>
<dbReference type="InterPro" id="IPR008827">
    <property type="entry name" value="SYCP1"/>
</dbReference>
<sequence>MRPLWACFLFMLPLEVWLASDTVAPVWAAVDGDDADKKSPKRFKIIFEHLLRSWKLTSLTKVLSEKPKTRVSDIGSTSHGTLHRPVLVQQQHQQQQQYNSENMVTLHARLLQEAEKIRKWKIQTELDLKEKLQNEKTSAKLEEEITNKGEVLKRIDATREMCNLLKSHASCVLDRLTRCETEKTELKYSNKEQGKQFQELTMKFKNLQIQVTDNEKTRKNQADKARLEQIKKEDSLKTKLIASEEQDEKSSLEKKVQGLEVDFSSLQTSKDNLLLQMNESTSSLTRQLQQAQNESSVVRMKLDEEQKRLASLRKGKKTTFKTFVNQPKQIKNNLMAEKEESKEEIHNLNGEISVLNKKLDRESLCRAQAQDESEVLQEKITALESMRHVNDEQVNSLKTEIDMLQVMKLSKEDLQQKVDSSAVYIEELKSSLKDSEQKVQELTNQLDDVTEQHKESDKSLTAQQKKAAVTGKLNKELEKEVKTLKSKLEKESKLSQQRSDEVSAMQEEMSLLKELKTEAEVCMQNCNEKMELLQRQCEKDQKEAKLAIQKAKEIQLSAEKEKENAKALTDCQLTEMMSTLETYKQNNERLISEKDVEMEAMRAQIQNQKLESLEEWATKTTELHAEKDELKGKISALESQINHLKMQVNHNMQEKHTPLMRNHNMQEKHTPLMRSMGHQSPPVVEVTPQKQQIPHTPLPMTPKMSTIPKTPSRSILRVVNSETKRRKVAFSADNASPSSSEESELMELDPEAALLKKHGTPVLFTPTHKAESKLMTGLKPVQLNRKPRGPSVTQVHLSSLSLWFKKLSRQFRKIHVLKLILVVTCLRLLIWTKIAAPHVSRGLNKN</sequence>
<dbReference type="Proteomes" id="UP000735302">
    <property type="component" value="Unassembled WGS sequence"/>
</dbReference>
<organism evidence="4 5">
    <name type="scientific">Plakobranchus ocellatus</name>
    <dbReference type="NCBI Taxonomy" id="259542"/>
    <lineage>
        <taxon>Eukaryota</taxon>
        <taxon>Metazoa</taxon>
        <taxon>Spiralia</taxon>
        <taxon>Lophotrochozoa</taxon>
        <taxon>Mollusca</taxon>
        <taxon>Gastropoda</taxon>
        <taxon>Heterobranchia</taxon>
        <taxon>Euthyneura</taxon>
        <taxon>Panpulmonata</taxon>
        <taxon>Sacoglossa</taxon>
        <taxon>Placobranchoidea</taxon>
        <taxon>Plakobranchidae</taxon>
        <taxon>Plakobranchus</taxon>
    </lineage>
</organism>
<protein>
    <submittedName>
        <fullName evidence="4">Synaptonemal complex protein 1-like</fullName>
    </submittedName>
</protein>
<evidence type="ECO:0000256" key="3">
    <source>
        <dbReference type="SAM" id="SignalP"/>
    </source>
</evidence>
<dbReference type="PANTHER" id="PTHR46918">
    <property type="entry name" value="SYNAPTONEMAL COMPLEX PROTEIN 1"/>
    <property type="match status" value="1"/>
</dbReference>
<evidence type="ECO:0000313" key="4">
    <source>
        <dbReference type="EMBL" id="GFO27266.1"/>
    </source>
</evidence>
<evidence type="ECO:0000256" key="2">
    <source>
        <dbReference type="SAM" id="MobiDB-lite"/>
    </source>
</evidence>
<name>A0AAV4BVQ3_9GAST</name>
<keyword evidence="5" id="KW-1185">Reference proteome</keyword>
<reference evidence="4 5" key="1">
    <citation type="journal article" date="2021" name="Elife">
        <title>Chloroplast acquisition without the gene transfer in kleptoplastic sea slugs, Plakobranchus ocellatus.</title>
        <authorList>
            <person name="Maeda T."/>
            <person name="Takahashi S."/>
            <person name="Yoshida T."/>
            <person name="Shimamura S."/>
            <person name="Takaki Y."/>
            <person name="Nagai Y."/>
            <person name="Toyoda A."/>
            <person name="Suzuki Y."/>
            <person name="Arimoto A."/>
            <person name="Ishii H."/>
            <person name="Satoh N."/>
            <person name="Nishiyama T."/>
            <person name="Hasebe M."/>
            <person name="Maruyama T."/>
            <person name="Minagawa J."/>
            <person name="Obokata J."/>
            <person name="Shigenobu S."/>
        </authorList>
    </citation>
    <scope>NUCLEOTIDE SEQUENCE [LARGE SCALE GENOMIC DNA]</scope>
</reference>
<evidence type="ECO:0000313" key="5">
    <source>
        <dbReference type="Proteomes" id="UP000735302"/>
    </source>
</evidence>
<comment type="caution">
    <text evidence="4">The sequence shown here is derived from an EMBL/GenBank/DDBJ whole genome shotgun (WGS) entry which is preliminary data.</text>
</comment>
<evidence type="ECO:0000256" key="1">
    <source>
        <dbReference type="SAM" id="Coils"/>
    </source>
</evidence>
<dbReference type="AlphaFoldDB" id="A0AAV4BVQ3"/>
<feature type="region of interest" description="Disordered" evidence="2">
    <location>
        <begin position="448"/>
        <end position="469"/>
    </location>
</feature>
<keyword evidence="1" id="KW-0175">Coiled coil</keyword>
<feature type="coiled-coil region" evidence="1">
    <location>
        <begin position="242"/>
        <end position="386"/>
    </location>
</feature>
<gene>
    <name evidence="4" type="ORF">PoB_005377100</name>
</gene>
<proteinExistence type="predicted"/>
<dbReference type="GO" id="GO:0000795">
    <property type="term" value="C:synaptonemal complex"/>
    <property type="evidence" value="ECO:0007669"/>
    <property type="project" value="InterPro"/>
</dbReference>
<keyword evidence="3" id="KW-0732">Signal</keyword>
<dbReference type="EMBL" id="BLXT01005898">
    <property type="protein sequence ID" value="GFO27266.1"/>
    <property type="molecule type" value="Genomic_DNA"/>
</dbReference>